<keyword evidence="3" id="KW-1185">Reference proteome</keyword>
<dbReference type="Pfam" id="PF13450">
    <property type="entry name" value="NAD_binding_8"/>
    <property type="match status" value="1"/>
</dbReference>
<dbReference type="SUPFAM" id="SSF51905">
    <property type="entry name" value="FAD/NAD(P)-binding domain"/>
    <property type="match status" value="1"/>
</dbReference>
<accession>A0AAD3DED3</accession>
<comment type="caution">
    <text evidence="2">The sequence shown here is derived from an EMBL/GenBank/DDBJ whole genome shotgun (WGS) entry which is preliminary data.</text>
</comment>
<proteinExistence type="predicted"/>
<dbReference type="GO" id="GO:0016116">
    <property type="term" value="P:carotenoid metabolic process"/>
    <property type="evidence" value="ECO:0007669"/>
    <property type="project" value="InterPro"/>
</dbReference>
<dbReference type="Proteomes" id="UP001054857">
    <property type="component" value="Unassembled WGS sequence"/>
</dbReference>
<feature type="region of interest" description="Disordered" evidence="1">
    <location>
        <begin position="382"/>
        <end position="420"/>
    </location>
</feature>
<dbReference type="EMBL" id="BMAR01000001">
    <property type="protein sequence ID" value="GFR40274.1"/>
    <property type="molecule type" value="Genomic_DNA"/>
</dbReference>
<evidence type="ECO:0000313" key="2">
    <source>
        <dbReference type="EMBL" id="GFR40274.1"/>
    </source>
</evidence>
<feature type="non-terminal residue" evidence="2">
    <location>
        <position position="701"/>
    </location>
</feature>
<organism evidence="2 3">
    <name type="scientific">Astrephomene gubernaculifera</name>
    <dbReference type="NCBI Taxonomy" id="47775"/>
    <lineage>
        <taxon>Eukaryota</taxon>
        <taxon>Viridiplantae</taxon>
        <taxon>Chlorophyta</taxon>
        <taxon>core chlorophytes</taxon>
        <taxon>Chlorophyceae</taxon>
        <taxon>CS clade</taxon>
        <taxon>Chlamydomonadales</taxon>
        <taxon>Astrephomenaceae</taxon>
        <taxon>Astrephomene</taxon>
    </lineage>
</organism>
<feature type="region of interest" description="Disordered" evidence="1">
    <location>
        <begin position="72"/>
        <end position="91"/>
    </location>
</feature>
<dbReference type="PANTHER" id="PTHR46313:SF6">
    <property type="entry name" value="FAD_NAD(P)-BINDING OXIDOREDUCTASE FAMILY PROTEIN"/>
    <property type="match status" value="1"/>
</dbReference>
<dbReference type="AlphaFoldDB" id="A0AAD3DED3"/>
<protein>
    <submittedName>
        <fullName evidence="2">Uncharacterized protein</fullName>
    </submittedName>
</protein>
<dbReference type="InterPro" id="IPR045892">
    <property type="entry name" value="CrtISO-like"/>
</dbReference>
<feature type="compositionally biased region" description="Gly residues" evidence="1">
    <location>
        <begin position="388"/>
        <end position="403"/>
    </location>
</feature>
<dbReference type="PANTHER" id="PTHR46313">
    <property type="match status" value="1"/>
</dbReference>
<name>A0AAD3DED3_9CHLO</name>
<feature type="compositionally biased region" description="Polar residues" evidence="1">
    <location>
        <begin position="404"/>
        <end position="415"/>
    </location>
</feature>
<evidence type="ECO:0000256" key="1">
    <source>
        <dbReference type="SAM" id="MobiDB-lite"/>
    </source>
</evidence>
<dbReference type="Gene3D" id="3.50.50.60">
    <property type="entry name" value="FAD/NAD(P)-binding domain"/>
    <property type="match status" value="2"/>
</dbReference>
<gene>
    <name evidence="2" type="ORF">Agub_g454</name>
</gene>
<feature type="compositionally biased region" description="Polar residues" evidence="1">
    <location>
        <begin position="73"/>
        <end position="91"/>
    </location>
</feature>
<evidence type="ECO:0000313" key="3">
    <source>
        <dbReference type="Proteomes" id="UP001054857"/>
    </source>
</evidence>
<sequence>RGRYFCSQSFEFLAFRMYITQRSCKYPSVPNKLEDLRLARPQSYFQHTGRHIQVPCGKRLVSCAVAAPVDRSTGANPTPENTRSRASTLPSRNRNHETDFVIVGSGIGGLCCAALLAKYGYRVTVCESHYLPAHQHHCTGGAAHSFEVGGYTFDAGPSFFLGIGGPPGDGSPNPLKQVLDAVGESVPCKQYDRWIVHPPGGAPSFPTIASASAYEATILSQGGPEALAQWRELQAAMKPLQAAAGLFPAAALRGDPWVVLTAARFLGPQLLTTARVAPLLTGPFSVLVDRHVTHPWLRAFMDLECFVLSGMTARHTLCAEMAFMFGERNNGRSGIDYPMGGSGAIIDALVRGITKHGGRVLLAAHVEEVLVEGGAAAGVRLRSRSRGRGGSGGRYRNGYGNGRQEGSNGTGSSDLHGNGNGVARKVEVQQLHAQEQNEAGVAERTRGEETEEEVVEVIRARCGVVSNASVWDTLRLLPAGAAPEEWLRASQETPALDSFMHLHLGIDAAGLPPSLDCHHLLVDHWSDLTAPQNVIIASLPSVFDPSLAPEGKATVHCYCAANEPYDKWAGLDRRSGEYRRLKQERAEPLWQALQRFIPDVRERAELVLVGSPLTHERFVRRHRGSYGPGISAAGGGGAGANSVQGWPGPRTPIPRLSMCGDSCMPGIGVPAAAASGMIAANSLAPPWSHLAMMDELLQQQR</sequence>
<dbReference type="InterPro" id="IPR036188">
    <property type="entry name" value="FAD/NAD-bd_sf"/>
</dbReference>
<reference evidence="2 3" key="1">
    <citation type="journal article" date="2021" name="Sci. Rep.">
        <title>Genome sequencing of the multicellular alga Astrephomene provides insights into convergent evolution of germ-soma differentiation.</title>
        <authorList>
            <person name="Yamashita S."/>
            <person name="Yamamoto K."/>
            <person name="Matsuzaki R."/>
            <person name="Suzuki S."/>
            <person name="Yamaguchi H."/>
            <person name="Hirooka S."/>
            <person name="Minakuchi Y."/>
            <person name="Miyagishima S."/>
            <person name="Kawachi M."/>
            <person name="Toyoda A."/>
            <person name="Nozaki H."/>
        </authorList>
    </citation>
    <scope>NUCLEOTIDE SEQUENCE [LARGE SCALE GENOMIC DNA]</scope>
    <source>
        <strain evidence="2 3">NIES-4017</strain>
    </source>
</reference>